<dbReference type="InterPro" id="IPR014710">
    <property type="entry name" value="RmlC-like_jellyroll"/>
</dbReference>
<evidence type="ECO:0000313" key="3">
    <source>
        <dbReference type="EMBL" id="GAA4204772.1"/>
    </source>
</evidence>
<feature type="domain" description="HTH cro/C1-type" evidence="2">
    <location>
        <begin position="21"/>
        <end position="75"/>
    </location>
</feature>
<dbReference type="SUPFAM" id="SSF51182">
    <property type="entry name" value="RmlC-like cupins"/>
    <property type="match status" value="1"/>
</dbReference>
<dbReference type="Gene3D" id="1.10.260.40">
    <property type="entry name" value="lambda repressor-like DNA-binding domains"/>
    <property type="match status" value="1"/>
</dbReference>
<dbReference type="Gene3D" id="2.60.120.10">
    <property type="entry name" value="Jelly Rolls"/>
    <property type="match status" value="1"/>
</dbReference>
<dbReference type="InterPro" id="IPR050807">
    <property type="entry name" value="TransReg_Diox_bact_type"/>
</dbReference>
<protein>
    <recommendedName>
        <fullName evidence="2">HTH cro/C1-type domain-containing protein</fullName>
    </recommendedName>
</protein>
<name>A0ABP8BF19_9ACTN</name>
<dbReference type="SUPFAM" id="SSF47413">
    <property type="entry name" value="lambda repressor-like DNA-binding domains"/>
    <property type="match status" value="1"/>
</dbReference>
<dbReference type="InterPro" id="IPR010982">
    <property type="entry name" value="Lambda_DNA-bd_dom_sf"/>
</dbReference>
<dbReference type="InterPro" id="IPR013096">
    <property type="entry name" value="Cupin_2"/>
</dbReference>
<evidence type="ECO:0000313" key="4">
    <source>
        <dbReference type="Proteomes" id="UP001501251"/>
    </source>
</evidence>
<dbReference type="Pfam" id="PF07883">
    <property type="entry name" value="Cupin_2"/>
    <property type="match status" value="1"/>
</dbReference>
<dbReference type="Pfam" id="PF13560">
    <property type="entry name" value="HTH_31"/>
    <property type="match status" value="1"/>
</dbReference>
<dbReference type="PANTHER" id="PTHR46797:SF1">
    <property type="entry name" value="METHYLPHOSPHONATE SYNTHASE"/>
    <property type="match status" value="1"/>
</dbReference>
<gene>
    <name evidence="3" type="ORF">GCM10022252_64260</name>
</gene>
<organism evidence="3 4">
    <name type="scientific">Streptosporangium oxazolinicum</name>
    <dbReference type="NCBI Taxonomy" id="909287"/>
    <lineage>
        <taxon>Bacteria</taxon>
        <taxon>Bacillati</taxon>
        <taxon>Actinomycetota</taxon>
        <taxon>Actinomycetes</taxon>
        <taxon>Streptosporangiales</taxon>
        <taxon>Streptosporangiaceae</taxon>
        <taxon>Streptosporangium</taxon>
    </lineage>
</organism>
<dbReference type="CDD" id="cd00093">
    <property type="entry name" value="HTH_XRE"/>
    <property type="match status" value="1"/>
</dbReference>
<evidence type="ECO:0000259" key="2">
    <source>
        <dbReference type="PROSITE" id="PS50943"/>
    </source>
</evidence>
<sequence length="206" mass="22169">MTPEPGTEIEAITNEHLGRRLRELRLRSGMSLRALARELGISASAVSQIELGTMRPSVSRLIAFVSAIGVPLAAVFDTSEVAGAAPAGPDAPAGRFAIRRSWEVAPIRLSGGVTFRRLSPTPSPDVEFFESTYPPNSTSNAHGHFLKHEGYEVGTVTRGELTIDFESEVVTLAEGDSITFPCSRPHIIGNRSETVTAVATWLIVHH</sequence>
<dbReference type="InterPro" id="IPR011051">
    <property type="entry name" value="RmlC_Cupin_sf"/>
</dbReference>
<keyword evidence="4" id="KW-1185">Reference proteome</keyword>
<keyword evidence="1" id="KW-0238">DNA-binding</keyword>
<evidence type="ECO:0000256" key="1">
    <source>
        <dbReference type="ARBA" id="ARBA00023125"/>
    </source>
</evidence>
<proteinExistence type="predicted"/>
<dbReference type="CDD" id="cd02209">
    <property type="entry name" value="cupin_XRE_C"/>
    <property type="match status" value="1"/>
</dbReference>
<dbReference type="InterPro" id="IPR001387">
    <property type="entry name" value="Cro/C1-type_HTH"/>
</dbReference>
<dbReference type="RefSeq" id="WP_344921915.1">
    <property type="nucleotide sequence ID" value="NZ_BAABAQ010000014.1"/>
</dbReference>
<dbReference type="PANTHER" id="PTHR46797">
    <property type="entry name" value="HTH-TYPE TRANSCRIPTIONAL REGULATOR"/>
    <property type="match status" value="1"/>
</dbReference>
<comment type="caution">
    <text evidence="3">The sequence shown here is derived from an EMBL/GenBank/DDBJ whole genome shotgun (WGS) entry which is preliminary data.</text>
</comment>
<dbReference type="PROSITE" id="PS50943">
    <property type="entry name" value="HTH_CROC1"/>
    <property type="match status" value="1"/>
</dbReference>
<dbReference type="EMBL" id="BAABAQ010000014">
    <property type="protein sequence ID" value="GAA4204772.1"/>
    <property type="molecule type" value="Genomic_DNA"/>
</dbReference>
<dbReference type="SMART" id="SM00530">
    <property type="entry name" value="HTH_XRE"/>
    <property type="match status" value="1"/>
</dbReference>
<dbReference type="Proteomes" id="UP001501251">
    <property type="component" value="Unassembled WGS sequence"/>
</dbReference>
<reference evidence="4" key="1">
    <citation type="journal article" date="2019" name="Int. J. Syst. Evol. Microbiol.">
        <title>The Global Catalogue of Microorganisms (GCM) 10K type strain sequencing project: providing services to taxonomists for standard genome sequencing and annotation.</title>
        <authorList>
            <consortium name="The Broad Institute Genomics Platform"/>
            <consortium name="The Broad Institute Genome Sequencing Center for Infectious Disease"/>
            <person name="Wu L."/>
            <person name="Ma J."/>
        </authorList>
    </citation>
    <scope>NUCLEOTIDE SEQUENCE [LARGE SCALE GENOMIC DNA]</scope>
    <source>
        <strain evidence="4">JCM 17388</strain>
    </source>
</reference>
<accession>A0ABP8BF19</accession>